<evidence type="ECO:0000259" key="7">
    <source>
        <dbReference type="SMART" id="SM00739"/>
    </source>
</evidence>
<evidence type="ECO:0000256" key="1">
    <source>
        <dbReference type="ARBA" id="ARBA00010618"/>
    </source>
</evidence>
<dbReference type="Gene3D" id="2.30.30.30">
    <property type="match status" value="1"/>
</dbReference>
<dbReference type="InterPro" id="IPR005825">
    <property type="entry name" value="Ribosomal_uL24_CS"/>
</dbReference>
<dbReference type="GO" id="GO:0005840">
    <property type="term" value="C:ribosome"/>
    <property type="evidence" value="ECO:0007669"/>
    <property type="project" value="UniProtKB-KW"/>
</dbReference>
<comment type="subunit">
    <text evidence="5">Part of the 50S ribosomal subunit.</text>
</comment>
<dbReference type="InterPro" id="IPR003256">
    <property type="entry name" value="Ribosomal_uL24"/>
</dbReference>
<evidence type="ECO:0000256" key="6">
    <source>
        <dbReference type="RuleBase" id="RU003477"/>
    </source>
</evidence>
<accession>A0A2N6UIE9</accession>
<dbReference type="SMART" id="SM00739">
    <property type="entry name" value="KOW"/>
    <property type="match status" value="1"/>
</dbReference>
<dbReference type="CDD" id="cd06089">
    <property type="entry name" value="KOW_RPL26"/>
    <property type="match status" value="1"/>
</dbReference>
<protein>
    <recommendedName>
        <fullName evidence="4 5">Large ribosomal subunit protein uL24</fullName>
    </recommendedName>
</protein>
<dbReference type="RefSeq" id="WP_004815475.1">
    <property type="nucleotide sequence ID" value="NZ_CABKPG010000009.1"/>
</dbReference>
<keyword evidence="5" id="KW-0699">rRNA-binding</keyword>
<keyword evidence="3 5" id="KW-0687">Ribonucleoprotein</keyword>
<feature type="domain" description="KOW" evidence="7">
    <location>
        <begin position="2"/>
        <end position="29"/>
    </location>
</feature>
<dbReference type="NCBIfam" id="TIGR01079">
    <property type="entry name" value="rplX_bact"/>
    <property type="match status" value="1"/>
</dbReference>
<comment type="function">
    <text evidence="5">One of the proteins that surrounds the polypeptide exit tunnel on the outside of the subunit.</text>
</comment>
<dbReference type="InterPro" id="IPR014722">
    <property type="entry name" value="Rib_uL2_dom2"/>
</dbReference>
<evidence type="ECO:0000256" key="3">
    <source>
        <dbReference type="ARBA" id="ARBA00023274"/>
    </source>
</evidence>
<dbReference type="InterPro" id="IPR005824">
    <property type="entry name" value="KOW"/>
</dbReference>
<dbReference type="EMBL" id="PNHP01000003">
    <property type="protein sequence ID" value="PMC81438.1"/>
    <property type="molecule type" value="Genomic_DNA"/>
</dbReference>
<evidence type="ECO:0000256" key="5">
    <source>
        <dbReference type="HAMAP-Rule" id="MF_01326"/>
    </source>
</evidence>
<dbReference type="GO" id="GO:0003735">
    <property type="term" value="F:structural constituent of ribosome"/>
    <property type="evidence" value="ECO:0007669"/>
    <property type="project" value="InterPro"/>
</dbReference>
<comment type="function">
    <text evidence="5">One of two assembly initiator proteins, it binds directly to the 5'-end of the 23S rRNA, where it nucleates assembly of the 50S subunit.</text>
</comment>
<evidence type="ECO:0000256" key="4">
    <source>
        <dbReference type="ARBA" id="ARBA00035206"/>
    </source>
</evidence>
<dbReference type="Pfam" id="PF17136">
    <property type="entry name" value="ribosomal_L24"/>
    <property type="match status" value="1"/>
</dbReference>
<dbReference type="GeneID" id="79021431"/>
<dbReference type="InterPro" id="IPR041988">
    <property type="entry name" value="Ribosomal_uL24_KOW"/>
</dbReference>
<dbReference type="GO" id="GO:1990904">
    <property type="term" value="C:ribonucleoprotein complex"/>
    <property type="evidence" value="ECO:0007669"/>
    <property type="project" value="UniProtKB-KW"/>
</dbReference>
<keyword evidence="2 5" id="KW-0689">Ribosomal protein</keyword>
<dbReference type="Pfam" id="PF00467">
    <property type="entry name" value="KOW"/>
    <property type="match status" value="1"/>
</dbReference>
<dbReference type="InterPro" id="IPR057264">
    <property type="entry name" value="Ribosomal_uL24_C"/>
</dbReference>
<dbReference type="AlphaFoldDB" id="A0A2N6UIE9"/>
<dbReference type="Proteomes" id="UP000235658">
    <property type="component" value="Unassembled WGS sequence"/>
</dbReference>
<dbReference type="GO" id="GO:0006412">
    <property type="term" value="P:translation"/>
    <property type="evidence" value="ECO:0007669"/>
    <property type="project" value="UniProtKB-UniRule"/>
</dbReference>
<dbReference type="GeneID" id="84578588"/>
<reference evidence="8 9" key="1">
    <citation type="submission" date="2017-09" db="EMBL/GenBank/DDBJ databases">
        <title>Bacterial strain isolated from the female urinary microbiota.</title>
        <authorList>
            <person name="Thomas-White K."/>
            <person name="Kumar N."/>
            <person name="Forster S."/>
            <person name="Putonti C."/>
            <person name="Lawley T."/>
            <person name="Wolfe A.J."/>
        </authorList>
    </citation>
    <scope>NUCLEOTIDE SEQUENCE [LARGE SCALE GENOMIC DNA]</scope>
    <source>
        <strain evidence="8 9">UMB0204</strain>
    </source>
</reference>
<name>A0A2N6UIE9_9FIRM</name>
<dbReference type="SUPFAM" id="SSF50104">
    <property type="entry name" value="Translation proteins SH3-like domain"/>
    <property type="match status" value="1"/>
</dbReference>
<comment type="caution">
    <text evidence="8">The sequence shown here is derived from an EMBL/GenBank/DDBJ whole genome shotgun (WGS) entry which is preliminary data.</text>
</comment>
<organism evidence="8 9">
    <name type="scientific">Anaerococcus hydrogenalis</name>
    <dbReference type="NCBI Taxonomy" id="33029"/>
    <lineage>
        <taxon>Bacteria</taxon>
        <taxon>Bacillati</taxon>
        <taxon>Bacillota</taxon>
        <taxon>Tissierellia</taxon>
        <taxon>Tissierellales</taxon>
        <taxon>Peptoniphilaceae</taxon>
        <taxon>Anaerococcus</taxon>
    </lineage>
</organism>
<dbReference type="PROSITE" id="PS01108">
    <property type="entry name" value="RIBOSOMAL_L24"/>
    <property type="match status" value="1"/>
</dbReference>
<sequence length="102" mass="11502">MHIKKGDKVQVISGEYKGHVGEVIKAFPKENRVIVEGANIQTKHQKARQMGEESGRFEREGKISASKVLLYSESLKKGVRTSTEIIDGKKVRVCKKTDEKFD</sequence>
<dbReference type="InterPro" id="IPR008991">
    <property type="entry name" value="Translation_prot_SH3-like_sf"/>
</dbReference>
<evidence type="ECO:0000313" key="8">
    <source>
        <dbReference type="EMBL" id="PMC81438.1"/>
    </source>
</evidence>
<gene>
    <name evidence="5" type="primary">rplX</name>
    <name evidence="8" type="ORF">CJ192_05265</name>
</gene>
<keyword evidence="5" id="KW-0694">RNA-binding</keyword>
<evidence type="ECO:0000313" key="9">
    <source>
        <dbReference type="Proteomes" id="UP000235658"/>
    </source>
</evidence>
<dbReference type="PANTHER" id="PTHR12903">
    <property type="entry name" value="MITOCHONDRIAL RIBOSOMAL PROTEIN L24"/>
    <property type="match status" value="1"/>
</dbReference>
<dbReference type="GO" id="GO:0019843">
    <property type="term" value="F:rRNA binding"/>
    <property type="evidence" value="ECO:0007669"/>
    <property type="project" value="UniProtKB-UniRule"/>
</dbReference>
<dbReference type="HAMAP" id="MF_01326_B">
    <property type="entry name" value="Ribosomal_uL24_B"/>
    <property type="match status" value="1"/>
</dbReference>
<comment type="similarity">
    <text evidence="1 5 6">Belongs to the universal ribosomal protein uL24 family.</text>
</comment>
<proteinExistence type="inferred from homology"/>
<evidence type="ECO:0000256" key="2">
    <source>
        <dbReference type="ARBA" id="ARBA00022980"/>
    </source>
</evidence>